<dbReference type="Proteomes" id="UP001209318">
    <property type="component" value="Unassembled WGS sequence"/>
</dbReference>
<dbReference type="RefSeq" id="WP_263074041.1">
    <property type="nucleotide sequence ID" value="NZ_JAOUSF010000005.1"/>
</dbReference>
<evidence type="ECO:0000313" key="1">
    <source>
        <dbReference type="EMBL" id="MCU9614717.1"/>
    </source>
</evidence>
<evidence type="ECO:0000313" key="2">
    <source>
        <dbReference type="Proteomes" id="UP001209318"/>
    </source>
</evidence>
<organism evidence="1 2">
    <name type="scientific">Perspicuibacillus lycopersici</name>
    <dbReference type="NCBI Taxonomy" id="1325689"/>
    <lineage>
        <taxon>Bacteria</taxon>
        <taxon>Bacillati</taxon>
        <taxon>Bacillota</taxon>
        <taxon>Bacilli</taxon>
        <taxon>Bacillales</taxon>
        <taxon>Bacillaceae</taxon>
        <taxon>Perspicuibacillus</taxon>
    </lineage>
</organism>
<gene>
    <name evidence="1" type="ORF">OEV98_14330</name>
</gene>
<reference evidence="1" key="1">
    <citation type="submission" date="2022-10" db="EMBL/GenBank/DDBJ databases">
        <title>Description of Fervidibacillus gen. nov. in the family Fervidibacillaceae fam. nov. with two species, Fervidibacillus albus sp. nov., and Fervidibacillus halotolerans sp. nov., isolated from tidal flat sediments.</title>
        <authorList>
            <person name="Kwon K.K."/>
            <person name="Yang S.-H."/>
        </authorList>
    </citation>
    <scope>NUCLEOTIDE SEQUENCE</scope>
    <source>
        <strain evidence="1">JCM 19140</strain>
    </source>
</reference>
<protein>
    <submittedName>
        <fullName evidence="1">Uncharacterized protein</fullName>
    </submittedName>
</protein>
<dbReference type="AlphaFoldDB" id="A0AAE3IV11"/>
<proteinExistence type="predicted"/>
<dbReference type="EMBL" id="JAOUSF010000005">
    <property type="protein sequence ID" value="MCU9614717.1"/>
    <property type="molecule type" value="Genomic_DNA"/>
</dbReference>
<name>A0AAE3IV11_9BACI</name>
<sequence>MNSVSKLFKGKNDIPEKNAYKIGKPVKGVKGIVPSKNGKEESGLVIYKRKAEYKFNG</sequence>
<accession>A0AAE3IV11</accession>
<keyword evidence="2" id="KW-1185">Reference proteome</keyword>
<comment type="caution">
    <text evidence="1">The sequence shown here is derived from an EMBL/GenBank/DDBJ whole genome shotgun (WGS) entry which is preliminary data.</text>
</comment>